<dbReference type="PANTHER" id="PTHR30448:SF0">
    <property type="entry name" value="RNASE ADAPTER PROTEIN RAPZ"/>
    <property type="match status" value="1"/>
</dbReference>
<feature type="binding site" evidence="4">
    <location>
        <begin position="15"/>
        <end position="22"/>
    </location>
    <ligand>
        <name>ATP</name>
        <dbReference type="ChEBI" id="CHEBI:30616"/>
    </ligand>
</feature>
<dbReference type="HOGENOM" id="CLU_059558_0_0_9"/>
<evidence type="ECO:0000256" key="2">
    <source>
        <dbReference type="ARBA" id="ARBA00022840"/>
    </source>
</evidence>
<keyword evidence="3 4" id="KW-0342">GTP-binding</keyword>
<evidence type="ECO:0000256" key="3">
    <source>
        <dbReference type="ARBA" id="ARBA00023134"/>
    </source>
</evidence>
<dbReference type="PANTHER" id="PTHR30448">
    <property type="entry name" value="RNASE ADAPTER PROTEIN RAPZ"/>
    <property type="match status" value="1"/>
</dbReference>
<dbReference type="STRING" id="1218492.JG30_04510"/>
<evidence type="ECO:0000256" key="1">
    <source>
        <dbReference type="ARBA" id="ARBA00022741"/>
    </source>
</evidence>
<feature type="binding site" evidence="4">
    <location>
        <begin position="65"/>
        <end position="68"/>
    </location>
    <ligand>
        <name>GTP</name>
        <dbReference type="ChEBI" id="CHEBI:37565"/>
    </ligand>
</feature>
<dbReference type="Pfam" id="PF22740">
    <property type="entry name" value="PapZ_C"/>
    <property type="match status" value="1"/>
</dbReference>
<keyword evidence="2 4" id="KW-0067">ATP-binding</keyword>
<protein>
    <submittedName>
        <fullName evidence="7">GlmZ(SRNA)-inactivating NTPase</fullName>
    </submittedName>
</protein>
<dbReference type="AlphaFoldDB" id="A0A0F4LXF4"/>
<comment type="caution">
    <text evidence="7">The sequence shown here is derived from an EMBL/GenBank/DDBJ whole genome shotgun (WGS) entry which is preliminary data.</text>
</comment>
<evidence type="ECO:0000259" key="6">
    <source>
        <dbReference type="Pfam" id="PF22740"/>
    </source>
</evidence>
<dbReference type="HAMAP" id="MF_00636">
    <property type="entry name" value="RapZ_like"/>
    <property type="match status" value="1"/>
</dbReference>
<feature type="domain" description="RapZ C-terminal" evidence="6">
    <location>
        <begin position="170"/>
        <end position="289"/>
    </location>
</feature>
<organism evidence="7 8">
    <name type="scientific">Bombilactobacillus mellifer</name>
    <dbReference type="NCBI Taxonomy" id="1218492"/>
    <lineage>
        <taxon>Bacteria</taxon>
        <taxon>Bacillati</taxon>
        <taxon>Bacillota</taxon>
        <taxon>Bacilli</taxon>
        <taxon>Lactobacillales</taxon>
        <taxon>Lactobacillaceae</taxon>
        <taxon>Bombilactobacillus</taxon>
    </lineage>
</organism>
<proteinExistence type="inferred from homology"/>
<dbReference type="NCBIfam" id="NF003828">
    <property type="entry name" value="PRK05416.1"/>
    <property type="match status" value="1"/>
</dbReference>
<reference evidence="7 8" key="1">
    <citation type="submission" date="2015-01" db="EMBL/GenBank/DDBJ databases">
        <title>Comparative genomics of the lactic acid bacteria isolated from the honey bee gut.</title>
        <authorList>
            <person name="Ellegaard K.M."/>
            <person name="Tamarit D."/>
            <person name="Javelind E."/>
            <person name="Olofsson T."/>
            <person name="Andersson S.G."/>
            <person name="Vasquez A."/>
        </authorList>
    </citation>
    <scope>NUCLEOTIDE SEQUENCE [LARGE SCALE GENOMIC DNA]</scope>
    <source>
        <strain evidence="7 8">Bin4</strain>
    </source>
</reference>
<evidence type="ECO:0000259" key="5">
    <source>
        <dbReference type="Pfam" id="PF03668"/>
    </source>
</evidence>
<dbReference type="PIRSF" id="PIRSF005052">
    <property type="entry name" value="P-loopkin"/>
    <property type="match status" value="1"/>
</dbReference>
<dbReference type="GO" id="GO:0005525">
    <property type="term" value="F:GTP binding"/>
    <property type="evidence" value="ECO:0007669"/>
    <property type="project" value="UniProtKB-UniRule"/>
</dbReference>
<evidence type="ECO:0000313" key="7">
    <source>
        <dbReference type="EMBL" id="KJY62251.1"/>
    </source>
</evidence>
<dbReference type="EMBL" id="JXJQ01000006">
    <property type="protein sequence ID" value="KJY62251.1"/>
    <property type="molecule type" value="Genomic_DNA"/>
</dbReference>
<dbReference type="InterPro" id="IPR053930">
    <property type="entry name" value="RapZ-like_N"/>
</dbReference>
<dbReference type="Proteomes" id="UP000033558">
    <property type="component" value="Unassembled WGS sequence"/>
</dbReference>
<dbReference type="SUPFAM" id="SSF52540">
    <property type="entry name" value="P-loop containing nucleoside triphosphate hydrolases"/>
    <property type="match status" value="1"/>
</dbReference>
<dbReference type="GO" id="GO:0005524">
    <property type="term" value="F:ATP binding"/>
    <property type="evidence" value="ECO:0007669"/>
    <property type="project" value="UniProtKB-UniRule"/>
</dbReference>
<dbReference type="PATRIC" id="fig|1218492.5.peg.575"/>
<keyword evidence="1 4" id="KW-0547">Nucleotide-binding</keyword>
<evidence type="ECO:0000256" key="4">
    <source>
        <dbReference type="HAMAP-Rule" id="MF_00636"/>
    </source>
</evidence>
<dbReference type="InterPro" id="IPR005337">
    <property type="entry name" value="RapZ-like"/>
</dbReference>
<name>A0A0F4LXF4_9LACO</name>
<dbReference type="Gene3D" id="3.40.50.300">
    <property type="entry name" value="P-loop containing nucleotide triphosphate hydrolases"/>
    <property type="match status" value="1"/>
</dbReference>
<dbReference type="Pfam" id="PF03668">
    <property type="entry name" value="RapZ-like_N"/>
    <property type="match status" value="1"/>
</dbReference>
<keyword evidence="8" id="KW-1185">Reference proteome</keyword>
<dbReference type="RefSeq" id="WP_046315845.1">
    <property type="nucleotide sequence ID" value="NZ_JBHSZT010000001.1"/>
</dbReference>
<dbReference type="OrthoDB" id="9784461at2"/>
<evidence type="ECO:0000313" key="8">
    <source>
        <dbReference type="Proteomes" id="UP000033558"/>
    </source>
</evidence>
<sequence length="298" mass="33767">MAAVNNVKDLIIISGMSGAGKTVATQAFEDMGYFCIDNMPPTLLEKFSELVQKAGTIHKIALVIDIRSRAFYDQVMSIFSDFEDIESMRTRILFLDATNAELVARYKETRRTHPLAVGGRLIEGIKVERDLLRPLKEHAQVVIDTTSLSPRQLRETIFSKFEEQQESIFRIVVMSFGFKYGLPIDADDVMDVRFLPNPYYLPELRPQTGLQKSVADYVFASQETQKFYQQYLALMQSIIPGYEKEGKTSLTIAIGCTGGQHRSVAIAEKLGQDLRQSGYVVDISHRDIKRHKESVQRS</sequence>
<accession>A0A0F4LXF4</accession>
<dbReference type="InterPro" id="IPR027417">
    <property type="entry name" value="P-loop_NTPase"/>
</dbReference>
<dbReference type="InterPro" id="IPR053931">
    <property type="entry name" value="RapZ_C"/>
</dbReference>
<feature type="domain" description="RapZ-like N-terminal" evidence="5">
    <location>
        <begin position="9"/>
        <end position="163"/>
    </location>
</feature>
<gene>
    <name evidence="7" type="ORF">JG30_04510</name>
</gene>